<dbReference type="Proteomes" id="UP000076234">
    <property type="component" value="Chromosome"/>
</dbReference>
<feature type="transmembrane region" description="Helical" evidence="1">
    <location>
        <begin position="84"/>
        <end position="103"/>
    </location>
</feature>
<dbReference type="EMBL" id="CP013342">
    <property type="protein sequence ID" value="AMU94489.1"/>
    <property type="molecule type" value="Genomic_DNA"/>
</dbReference>
<dbReference type="RefSeq" id="WP_062901367.1">
    <property type="nucleotide sequence ID" value="NZ_CP013342.1"/>
</dbReference>
<feature type="transmembrane region" description="Helical" evidence="1">
    <location>
        <begin position="54"/>
        <end position="72"/>
    </location>
</feature>
<dbReference type="InterPro" id="IPR018750">
    <property type="entry name" value="DUF2306_membrane"/>
</dbReference>
<dbReference type="KEGG" id="ster:AOA14_07705"/>
<dbReference type="Pfam" id="PF10067">
    <property type="entry name" value="DUF2306"/>
    <property type="match status" value="1"/>
</dbReference>
<feature type="transmembrane region" description="Helical" evidence="1">
    <location>
        <begin position="146"/>
        <end position="165"/>
    </location>
</feature>
<evidence type="ECO:0008006" key="4">
    <source>
        <dbReference type="Google" id="ProtNLM"/>
    </source>
</evidence>
<feature type="transmembrane region" description="Helical" evidence="1">
    <location>
        <begin position="21"/>
        <end position="42"/>
    </location>
</feature>
<reference evidence="2 3" key="2">
    <citation type="journal article" date="2016" name="Genome Announc.">
        <title>Complete Genome Sequence of Sphingopyxis terrae Strain 203-1 (NBRC 111660), a Polyethylene Glycol Degrader.</title>
        <authorList>
            <person name="Ohtsubo Y."/>
            <person name="Nonoyama S."/>
            <person name="Nagata Y."/>
            <person name="Numata M."/>
            <person name="Tsuchikane K."/>
            <person name="Hosoyama A."/>
            <person name="Yamazoe A."/>
            <person name="Tsuda M."/>
            <person name="Fujita N."/>
            <person name="Kawai F."/>
        </authorList>
    </citation>
    <scope>NUCLEOTIDE SEQUENCE [LARGE SCALE GENOMIC DNA]</scope>
    <source>
        <strain evidence="2 3">203-1</strain>
    </source>
</reference>
<evidence type="ECO:0000256" key="1">
    <source>
        <dbReference type="SAM" id="Phobius"/>
    </source>
</evidence>
<gene>
    <name evidence="2" type="ORF">AOA14_07705</name>
</gene>
<reference evidence="3" key="1">
    <citation type="submission" date="2015-11" db="EMBL/GenBank/DDBJ databases">
        <title>Complete genome sequence of a polyethylene glycol-degrading strain Sphingopyxis terrae strain 203-1 (NBRC 15098).</title>
        <authorList>
            <person name="Yoshiyuki O."/>
            <person name="Shouta N."/>
            <person name="Nagata Y."/>
            <person name="Numata M."/>
            <person name="Tsuchikane K."/>
            <person name="Hosoyama A."/>
            <person name="Yamazoe A."/>
            <person name="Tsuda M."/>
            <person name="Fujita N."/>
            <person name="Kawai F."/>
        </authorList>
    </citation>
    <scope>NUCLEOTIDE SEQUENCE [LARGE SCALE GENOMIC DNA]</scope>
    <source>
        <strain evidence="3">203-1</strain>
    </source>
</reference>
<protein>
    <recommendedName>
        <fullName evidence="4">DUF2306 domain-containing protein</fullName>
    </recommendedName>
</protein>
<dbReference type="STRING" id="1219058.AOA14_07705"/>
<keyword evidence="1" id="KW-1133">Transmembrane helix</keyword>
<dbReference type="AlphaFoldDB" id="A0A142VXQ6"/>
<keyword evidence="1" id="KW-0812">Transmembrane</keyword>
<proteinExistence type="predicted"/>
<evidence type="ECO:0000313" key="2">
    <source>
        <dbReference type="EMBL" id="AMU94489.1"/>
    </source>
</evidence>
<sequence>MTSIAVPAATARRPVKLSHRIGLTALLVLGGIAAALLARSFMGPSTYRTPMWAIWLHLATVVPAVPLGAWLLWRRRKGDLAHKIGGRAWAAMMVVTAIDSFWIRTVTGTISPIHIFSLIVLVQLPRAIRFARIGDLERHLKLMRGIYIGLIAAGFFAMAPGRTLWTLAFG</sequence>
<feature type="transmembrane region" description="Helical" evidence="1">
    <location>
        <begin position="109"/>
        <end position="125"/>
    </location>
</feature>
<organism evidence="2 3">
    <name type="scientific">Sphingopyxis terrae subsp. terrae NBRC 15098</name>
    <dbReference type="NCBI Taxonomy" id="1219058"/>
    <lineage>
        <taxon>Bacteria</taxon>
        <taxon>Pseudomonadati</taxon>
        <taxon>Pseudomonadota</taxon>
        <taxon>Alphaproteobacteria</taxon>
        <taxon>Sphingomonadales</taxon>
        <taxon>Sphingomonadaceae</taxon>
        <taxon>Sphingopyxis</taxon>
    </lineage>
</organism>
<keyword evidence="1" id="KW-0472">Membrane</keyword>
<evidence type="ECO:0000313" key="3">
    <source>
        <dbReference type="Proteomes" id="UP000076234"/>
    </source>
</evidence>
<accession>A0A142VXQ6</accession>
<name>A0A142VXQ6_9SPHN</name>